<name>A0ACC0MS28_RHOML</name>
<protein>
    <submittedName>
        <fullName evidence="1">Uncharacterized protein</fullName>
    </submittedName>
</protein>
<sequence length="60" mass="6559">MVLSKMLSFPAVNGAKELVPNLGLLDMIVTFQQGLQFQHPMGCGLVIRSFLSKKLLLDGI</sequence>
<accession>A0ACC0MS28</accession>
<evidence type="ECO:0000313" key="2">
    <source>
        <dbReference type="Proteomes" id="UP001062846"/>
    </source>
</evidence>
<reference evidence="1" key="1">
    <citation type="submission" date="2022-02" db="EMBL/GenBank/DDBJ databases">
        <title>Plant Genome Project.</title>
        <authorList>
            <person name="Zhang R.-G."/>
        </authorList>
    </citation>
    <scope>NUCLEOTIDE SEQUENCE</scope>
    <source>
        <strain evidence="1">AT1</strain>
    </source>
</reference>
<proteinExistence type="predicted"/>
<dbReference type="EMBL" id="CM046395">
    <property type="protein sequence ID" value="KAI8543851.1"/>
    <property type="molecule type" value="Genomic_DNA"/>
</dbReference>
<gene>
    <name evidence="1" type="ORF">RHMOL_Rhmol08G0251200</name>
</gene>
<evidence type="ECO:0000313" key="1">
    <source>
        <dbReference type="EMBL" id="KAI8543851.1"/>
    </source>
</evidence>
<comment type="caution">
    <text evidence="1">The sequence shown here is derived from an EMBL/GenBank/DDBJ whole genome shotgun (WGS) entry which is preliminary data.</text>
</comment>
<keyword evidence="2" id="KW-1185">Reference proteome</keyword>
<dbReference type="Proteomes" id="UP001062846">
    <property type="component" value="Chromosome 8"/>
</dbReference>
<organism evidence="1 2">
    <name type="scientific">Rhododendron molle</name>
    <name type="common">Chinese azalea</name>
    <name type="synonym">Azalea mollis</name>
    <dbReference type="NCBI Taxonomy" id="49168"/>
    <lineage>
        <taxon>Eukaryota</taxon>
        <taxon>Viridiplantae</taxon>
        <taxon>Streptophyta</taxon>
        <taxon>Embryophyta</taxon>
        <taxon>Tracheophyta</taxon>
        <taxon>Spermatophyta</taxon>
        <taxon>Magnoliopsida</taxon>
        <taxon>eudicotyledons</taxon>
        <taxon>Gunneridae</taxon>
        <taxon>Pentapetalae</taxon>
        <taxon>asterids</taxon>
        <taxon>Ericales</taxon>
        <taxon>Ericaceae</taxon>
        <taxon>Ericoideae</taxon>
        <taxon>Rhodoreae</taxon>
        <taxon>Rhododendron</taxon>
    </lineage>
</organism>